<dbReference type="STRING" id="343013.SAMN04489707_101741"/>
<feature type="region of interest" description="Disordered" evidence="1">
    <location>
        <begin position="77"/>
        <end position="103"/>
    </location>
</feature>
<evidence type="ECO:0008006" key="5">
    <source>
        <dbReference type="Google" id="ProtNLM"/>
    </source>
</evidence>
<feature type="chain" id="PRO_5010364772" description="DUF4124 domain-containing protein" evidence="2">
    <location>
        <begin position="22"/>
        <end position="229"/>
    </location>
</feature>
<dbReference type="RefSeq" id="WP_054256092.1">
    <property type="nucleotide sequence ID" value="NZ_CYIG01000013.1"/>
</dbReference>
<evidence type="ECO:0000256" key="1">
    <source>
        <dbReference type="SAM" id="MobiDB-lite"/>
    </source>
</evidence>
<proteinExistence type="predicted"/>
<keyword evidence="4" id="KW-1185">Reference proteome</keyword>
<sequence length="229" mass="25613">MTQAARIIAVGLWLASLGVGAQAQKAAGPSSIYSCIDASGRRITADRPIPECADREQRVLSPSGMVRERLGPVLTDQERAAREAQRRKEVEEQARANEERRRERALVARYPNQAAHDAERAAALEQVDQLTAVAEKRMVELQVQRKKFDTEMEFYAREPNKAPMHLRRAIAENDDAMAEQQRFVAGQAQEKRNVHQRFDAELAQLRKLWAARAAHAAPLPESADSTGKP</sequence>
<dbReference type="Proteomes" id="UP000183656">
    <property type="component" value="Unassembled WGS sequence"/>
</dbReference>
<name>A0A1I7ILJ5_9BURK</name>
<evidence type="ECO:0000313" key="3">
    <source>
        <dbReference type="EMBL" id="SFU73764.1"/>
    </source>
</evidence>
<dbReference type="OrthoDB" id="8895482at2"/>
<evidence type="ECO:0000313" key="4">
    <source>
        <dbReference type="Proteomes" id="UP000183656"/>
    </source>
</evidence>
<protein>
    <recommendedName>
        <fullName evidence="5">DUF4124 domain-containing protein</fullName>
    </recommendedName>
</protein>
<gene>
    <name evidence="3" type="ORF">SAMN04489707_101741</name>
</gene>
<keyword evidence="2" id="KW-0732">Signal</keyword>
<feature type="signal peptide" evidence="2">
    <location>
        <begin position="1"/>
        <end position="21"/>
    </location>
</feature>
<accession>A0A1I7ILJ5</accession>
<dbReference type="EMBL" id="FPBX01000017">
    <property type="protein sequence ID" value="SFU73764.1"/>
    <property type="molecule type" value="Genomic_DNA"/>
</dbReference>
<evidence type="ECO:0000256" key="2">
    <source>
        <dbReference type="SAM" id="SignalP"/>
    </source>
</evidence>
<organism evidence="3 4">
    <name type="scientific">Paenacidovorax caeni</name>
    <dbReference type="NCBI Taxonomy" id="343013"/>
    <lineage>
        <taxon>Bacteria</taxon>
        <taxon>Pseudomonadati</taxon>
        <taxon>Pseudomonadota</taxon>
        <taxon>Betaproteobacteria</taxon>
        <taxon>Burkholderiales</taxon>
        <taxon>Comamonadaceae</taxon>
        <taxon>Paenacidovorax</taxon>
    </lineage>
</organism>
<reference evidence="3 4" key="1">
    <citation type="submission" date="2016-10" db="EMBL/GenBank/DDBJ databases">
        <authorList>
            <person name="de Groot N.N."/>
        </authorList>
    </citation>
    <scope>NUCLEOTIDE SEQUENCE [LARGE SCALE GENOMIC DNA]</scope>
    <source>
        <strain evidence="3 4">R-24608</strain>
    </source>
</reference>
<dbReference type="AlphaFoldDB" id="A0A1I7ILJ5"/>